<dbReference type="SUPFAM" id="SSF54427">
    <property type="entry name" value="NTF2-like"/>
    <property type="match status" value="1"/>
</dbReference>
<evidence type="ECO:0000313" key="3">
    <source>
        <dbReference type="Proteomes" id="UP000477386"/>
    </source>
</evidence>
<dbReference type="Proteomes" id="UP000477386">
    <property type="component" value="Unassembled WGS sequence"/>
</dbReference>
<evidence type="ECO:0000259" key="1">
    <source>
        <dbReference type="Pfam" id="PF12680"/>
    </source>
</evidence>
<name>A0A6M0ISW8_9BACT</name>
<dbReference type="Pfam" id="PF12680">
    <property type="entry name" value="SnoaL_2"/>
    <property type="match status" value="1"/>
</dbReference>
<sequence length="150" mass="16892">MYNYIVKQLVKKSFALVNERRFDELVNSMVLNVRHSFAGDHALGGVRHDQAAVRAWLGRLARIMPTLHITVNDIIVKGWPHHTLAIVRWTATATLLNGDSYVNKGVHFITLTWGKVTELDVYEDTLAVYNGLEKQYAAGIEEAHAPQIIS</sequence>
<keyword evidence="3" id="KW-1185">Reference proteome</keyword>
<feature type="domain" description="SnoaL-like" evidence="1">
    <location>
        <begin position="10"/>
        <end position="118"/>
    </location>
</feature>
<protein>
    <submittedName>
        <fullName evidence="2">Nuclear transport factor 2 family protein</fullName>
    </submittedName>
</protein>
<dbReference type="RefSeq" id="WP_164043514.1">
    <property type="nucleotide sequence ID" value="NZ_JAAGNZ010000003.1"/>
</dbReference>
<proteinExistence type="predicted"/>
<organism evidence="2 3">
    <name type="scientific">Spirosoma agri</name>
    <dbReference type="NCBI Taxonomy" id="1987381"/>
    <lineage>
        <taxon>Bacteria</taxon>
        <taxon>Pseudomonadati</taxon>
        <taxon>Bacteroidota</taxon>
        <taxon>Cytophagia</taxon>
        <taxon>Cytophagales</taxon>
        <taxon>Cytophagaceae</taxon>
        <taxon>Spirosoma</taxon>
    </lineage>
</organism>
<accession>A0A6M0ISW8</accession>
<dbReference type="InterPro" id="IPR032710">
    <property type="entry name" value="NTF2-like_dom_sf"/>
</dbReference>
<reference evidence="2 3" key="1">
    <citation type="submission" date="2020-02" db="EMBL/GenBank/DDBJ databases">
        <title>Draft genome sequence of two Spirosoma agri KCTC 52727 and Spirosoma terrae KCTC 52035.</title>
        <authorList>
            <person name="Rojas J."/>
            <person name="Ambika Manirajan B."/>
            <person name="Ratering S."/>
            <person name="Suarez C."/>
            <person name="Schnell S."/>
        </authorList>
    </citation>
    <scope>NUCLEOTIDE SEQUENCE [LARGE SCALE GENOMIC DNA]</scope>
    <source>
        <strain evidence="2 3">KCTC 52727</strain>
    </source>
</reference>
<dbReference type="EMBL" id="JAAGNZ010000003">
    <property type="protein sequence ID" value="NEU70213.1"/>
    <property type="molecule type" value="Genomic_DNA"/>
</dbReference>
<gene>
    <name evidence="2" type="ORF">GK091_25270</name>
</gene>
<comment type="caution">
    <text evidence="2">The sequence shown here is derived from an EMBL/GenBank/DDBJ whole genome shotgun (WGS) entry which is preliminary data.</text>
</comment>
<dbReference type="InterPro" id="IPR037401">
    <property type="entry name" value="SnoaL-like"/>
</dbReference>
<dbReference type="AlphaFoldDB" id="A0A6M0ISW8"/>
<evidence type="ECO:0000313" key="2">
    <source>
        <dbReference type="EMBL" id="NEU70213.1"/>
    </source>
</evidence>
<dbReference type="Gene3D" id="3.10.450.50">
    <property type="match status" value="1"/>
</dbReference>